<feature type="transmembrane region" description="Helical" evidence="8">
    <location>
        <begin position="467"/>
        <end position="494"/>
    </location>
</feature>
<dbReference type="GO" id="GO:0042910">
    <property type="term" value="F:xenobiotic transmembrane transporter activity"/>
    <property type="evidence" value="ECO:0007669"/>
    <property type="project" value="TreeGrafter"/>
</dbReference>
<evidence type="ECO:0000256" key="4">
    <source>
        <dbReference type="ARBA" id="ARBA00022519"/>
    </source>
</evidence>
<dbReference type="FunFam" id="1.20.1640.10:FF:000001">
    <property type="entry name" value="Efflux pump membrane transporter"/>
    <property type="match status" value="1"/>
</dbReference>
<feature type="transmembrane region" description="Helical" evidence="8">
    <location>
        <begin position="391"/>
        <end position="415"/>
    </location>
</feature>
<dbReference type="EMBL" id="AYTS01000108">
    <property type="protein sequence ID" value="OOP55903.1"/>
    <property type="molecule type" value="Genomic_DNA"/>
</dbReference>
<feature type="transmembrane region" description="Helical" evidence="8">
    <location>
        <begin position="364"/>
        <end position="385"/>
    </location>
</feature>
<dbReference type="InterPro" id="IPR001036">
    <property type="entry name" value="Acrflvin-R"/>
</dbReference>
<evidence type="ECO:0000256" key="8">
    <source>
        <dbReference type="SAM" id="Phobius"/>
    </source>
</evidence>
<dbReference type="SUPFAM" id="SSF82714">
    <property type="entry name" value="Multidrug efflux transporter AcrB TolC docking domain, DN and DC subdomains"/>
    <property type="match status" value="2"/>
</dbReference>
<feature type="transmembrane region" description="Helical" evidence="8">
    <location>
        <begin position="886"/>
        <end position="906"/>
    </location>
</feature>
<comment type="caution">
    <text evidence="9">The sequence shown here is derived from an EMBL/GenBank/DDBJ whole genome shotgun (WGS) entry which is preliminary data.</text>
</comment>
<dbReference type="Gene3D" id="3.30.70.1430">
    <property type="entry name" value="Multidrug efflux transporter AcrB pore domain"/>
    <property type="match status" value="2"/>
</dbReference>
<dbReference type="AlphaFoldDB" id="A0A1V4AS06"/>
<feature type="transmembrane region" description="Helical" evidence="8">
    <location>
        <begin position="962"/>
        <end position="984"/>
    </location>
</feature>
<keyword evidence="2" id="KW-0813">Transport</keyword>
<keyword evidence="3" id="KW-1003">Cell membrane</keyword>
<dbReference type="SUPFAM" id="SSF82866">
    <property type="entry name" value="Multidrug efflux transporter AcrB transmembrane domain"/>
    <property type="match status" value="2"/>
</dbReference>
<dbReference type="STRING" id="1004156.AYP45_12100"/>
<feature type="transmembrane region" description="Helical" evidence="8">
    <location>
        <begin position="990"/>
        <end position="1015"/>
    </location>
</feature>
<dbReference type="Gene3D" id="3.30.70.1440">
    <property type="entry name" value="Multidrug efflux transporter AcrB pore domain"/>
    <property type="match status" value="1"/>
</dbReference>
<gene>
    <name evidence="9" type="ORF">AYP45_12100</name>
</gene>
<dbReference type="InterPro" id="IPR027463">
    <property type="entry name" value="AcrB_DN_DC_subdom"/>
</dbReference>
<evidence type="ECO:0000313" key="9">
    <source>
        <dbReference type="EMBL" id="OOP55903.1"/>
    </source>
</evidence>
<keyword evidence="6 8" id="KW-1133">Transmembrane helix</keyword>
<dbReference type="PANTHER" id="PTHR32063">
    <property type="match status" value="1"/>
</dbReference>
<evidence type="ECO:0000256" key="7">
    <source>
        <dbReference type="ARBA" id="ARBA00023136"/>
    </source>
</evidence>
<feature type="transmembrane region" description="Helical" evidence="8">
    <location>
        <begin position="859"/>
        <end position="879"/>
    </location>
</feature>
<protein>
    <submittedName>
        <fullName evidence="9">Acriflavine resistance protein B</fullName>
    </submittedName>
</protein>
<dbReference type="Pfam" id="PF00873">
    <property type="entry name" value="ACR_tran"/>
    <property type="match status" value="1"/>
</dbReference>
<dbReference type="GO" id="GO:0005886">
    <property type="term" value="C:plasma membrane"/>
    <property type="evidence" value="ECO:0007669"/>
    <property type="project" value="UniProtKB-SubCell"/>
</dbReference>
<dbReference type="Proteomes" id="UP000189681">
    <property type="component" value="Unassembled WGS sequence"/>
</dbReference>
<dbReference type="FunFam" id="3.30.70.1430:FF:000001">
    <property type="entry name" value="Efflux pump membrane transporter"/>
    <property type="match status" value="1"/>
</dbReference>
<sequence length="1043" mass="114391">MNISGPFIRRPVMTTLVMVGVLLFGIAGYRFLPVSDLPSVDFPTLLVSASLPGASPETMSSSVATPLERQFSTIEGLDSMTSTSSLGSTQITLQFKLSRNIDAAAQDVQTAITQATAYLPQDLPQPPTYKKVNPADQPIMYIALSSRTLPLWELHDYADTMMAQRISMTSGVSQVQIYGPQKYAVRVQLNPHILASRGIGIDTVEEALHNANVNLPTGTLQGAHEAFTILATGQLFKASDYRPVIVTYRNGSPVHLEELGRIIDSVEDDKAAAWYVDQNGSQRAVVLAVRRQPGTNAVEVAGAVKKLLPDFQSHLPPSAEMHILYDRSESIQKSIHEVKITMILTLVLVVMTILLFLRNFSATVIPSLALPLSIMGTFAVMYLLNYSMDNLSLMALILAIGFVVDDAIVILENIVRHMEMGEKPLQAALKGSGEIGFTILSMTLSLAAVFIPVLFMGGVVGRLFREFAVTICVAILISGFVSLSLTPMLCSRFLRPPSEKRHGRLYMIIENFFTAMLKVYDRSLKLALQYRLTTMIVSGIILLATGYFFTTNPKGFLPNEDQGQIFSITEAQQGISFDKMKQLQQAVADIVHKDPNVRDFYSSVGGSGAASSSNQGVLFIHLKHGAGPRLSSVEVIEELRQKLAAIPGIRVFMQDPPEIRIGGRLTKSLYQFTLQSPDMEELYHYAPILEAEMQKLPMLEDVTSDLQVKNPQINVVIHRDKASTLGVTARQIESALFSAYGNRWVSTIYAPNDQYKVIMELEPQYQTNPDTLHMLYVNSSNGLPVPLYAVATLTENLGPQTINHMGQFPAVTISFNLKPGVALSEAVTAVNELARKTLPPAINTSFQGTAQEFQASMQGLGMLLGMAILVIYIVLGILYESFIHPITILSGLPSAGLGALLTLRIFHLDLDVYAFVGLVMLIGIVKKNAIMQIDFALEAQRKEGKNPLEAIYEGCLVRFRPIMMTTMAALMGALPIALGFGAGAEARRPLGLVMVGGLLFSQFVTLYLTPVFYTYMDAFQKKVQLLFKTTSRKKMAAQQLAKV</sequence>
<dbReference type="Gene3D" id="3.30.70.1320">
    <property type="entry name" value="Multidrug efflux transporter AcrB pore domain like"/>
    <property type="match status" value="1"/>
</dbReference>
<dbReference type="SUPFAM" id="SSF82693">
    <property type="entry name" value="Multidrug efflux transporter AcrB pore domain, PN1, PN2, PC1 and PC2 subdomains"/>
    <property type="match status" value="3"/>
</dbReference>
<feature type="transmembrane region" description="Helical" evidence="8">
    <location>
        <begin position="12"/>
        <end position="32"/>
    </location>
</feature>
<evidence type="ECO:0000256" key="1">
    <source>
        <dbReference type="ARBA" id="ARBA00004429"/>
    </source>
</evidence>
<evidence type="ECO:0000256" key="5">
    <source>
        <dbReference type="ARBA" id="ARBA00022692"/>
    </source>
</evidence>
<dbReference type="PANTHER" id="PTHR32063:SF21">
    <property type="entry name" value="MULTIDRUG RESISTANCE PROTEIN MDTB"/>
    <property type="match status" value="1"/>
</dbReference>
<organism evidence="9 10">
    <name type="scientific">Candidatus Brocadia carolinensis</name>
    <dbReference type="NCBI Taxonomy" id="1004156"/>
    <lineage>
        <taxon>Bacteria</taxon>
        <taxon>Pseudomonadati</taxon>
        <taxon>Planctomycetota</taxon>
        <taxon>Candidatus Brocadiia</taxon>
        <taxon>Candidatus Brocadiales</taxon>
        <taxon>Candidatus Brocadiaceae</taxon>
        <taxon>Candidatus Brocadia</taxon>
    </lineage>
</organism>
<feature type="transmembrane region" description="Helical" evidence="8">
    <location>
        <begin position="340"/>
        <end position="357"/>
    </location>
</feature>
<evidence type="ECO:0000256" key="2">
    <source>
        <dbReference type="ARBA" id="ARBA00022448"/>
    </source>
</evidence>
<dbReference type="PRINTS" id="PR00702">
    <property type="entry name" value="ACRIFLAVINRP"/>
</dbReference>
<reference evidence="9 10" key="1">
    <citation type="journal article" date="2017" name="Water Res.">
        <title>Discovery and metagenomic analysis of an anammox bacterial enrichment related to Candidatus "Brocadia caroliniensis" in a full-scale glycerol-fed nitritation-denitritation separate centrate treatment process.</title>
        <authorList>
            <person name="Park H."/>
            <person name="Brotto A.C."/>
            <person name="van Loosdrecht M.C."/>
            <person name="Chandran K."/>
        </authorList>
    </citation>
    <scope>NUCLEOTIDE SEQUENCE [LARGE SCALE GENOMIC DNA]</scope>
    <source>
        <strain evidence="9">26THWARD</strain>
    </source>
</reference>
<keyword evidence="4" id="KW-0997">Cell inner membrane</keyword>
<evidence type="ECO:0000256" key="6">
    <source>
        <dbReference type="ARBA" id="ARBA00022989"/>
    </source>
</evidence>
<name>A0A1V4AS06_9BACT</name>
<evidence type="ECO:0000313" key="10">
    <source>
        <dbReference type="Proteomes" id="UP000189681"/>
    </source>
</evidence>
<keyword evidence="5 8" id="KW-0812">Transmembrane</keyword>
<comment type="subcellular location">
    <subcellularLocation>
        <location evidence="1">Cell inner membrane</location>
        <topology evidence="1">Multi-pass membrane protein</topology>
    </subcellularLocation>
</comment>
<feature type="transmembrane region" description="Helical" evidence="8">
    <location>
        <begin position="435"/>
        <end position="455"/>
    </location>
</feature>
<keyword evidence="7 8" id="KW-0472">Membrane</keyword>
<dbReference type="Gene3D" id="1.20.1640.10">
    <property type="entry name" value="Multidrug efflux transporter AcrB transmembrane domain"/>
    <property type="match status" value="2"/>
</dbReference>
<dbReference type="Gene3D" id="3.30.2090.10">
    <property type="entry name" value="Multidrug efflux transporter AcrB TolC docking domain, DN and DC subdomains"/>
    <property type="match status" value="2"/>
</dbReference>
<accession>A0A1V4AS06</accession>
<evidence type="ECO:0000256" key="3">
    <source>
        <dbReference type="ARBA" id="ARBA00022475"/>
    </source>
</evidence>
<proteinExistence type="predicted"/>
<feature type="transmembrane region" description="Helical" evidence="8">
    <location>
        <begin position="528"/>
        <end position="549"/>
    </location>
</feature>